<evidence type="ECO:0000313" key="1">
    <source>
        <dbReference type="EMBL" id="EMP35960.1"/>
    </source>
</evidence>
<organism evidence="1 2">
    <name type="scientific">Chelonia mydas</name>
    <name type="common">Green sea-turtle</name>
    <name type="synonym">Chelonia agassizi</name>
    <dbReference type="NCBI Taxonomy" id="8469"/>
    <lineage>
        <taxon>Eukaryota</taxon>
        <taxon>Metazoa</taxon>
        <taxon>Chordata</taxon>
        <taxon>Craniata</taxon>
        <taxon>Vertebrata</taxon>
        <taxon>Euteleostomi</taxon>
        <taxon>Archelosauria</taxon>
        <taxon>Testudinata</taxon>
        <taxon>Testudines</taxon>
        <taxon>Cryptodira</taxon>
        <taxon>Durocryptodira</taxon>
        <taxon>Americhelydia</taxon>
        <taxon>Chelonioidea</taxon>
        <taxon>Cheloniidae</taxon>
        <taxon>Chelonia</taxon>
    </lineage>
</organism>
<protein>
    <submittedName>
        <fullName evidence="1">Uncharacterized protein</fullName>
    </submittedName>
</protein>
<reference evidence="2" key="1">
    <citation type="journal article" date="2013" name="Nat. Genet.">
        <title>The draft genomes of soft-shell turtle and green sea turtle yield insights into the development and evolution of the turtle-specific body plan.</title>
        <authorList>
            <person name="Wang Z."/>
            <person name="Pascual-Anaya J."/>
            <person name="Zadissa A."/>
            <person name="Li W."/>
            <person name="Niimura Y."/>
            <person name="Huang Z."/>
            <person name="Li C."/>
            <person name="White S."/>
            <person name="Xiong Z."/>
            <person name="Fang D."/>
            <person name="Wang B."/>
            <person name="Ming Y."/>
            <person name="Chen Y."/>
            <person name="Zheng Y."/>
            <person name="Kuraku S."/>
            <person name="Pignatelli M."/>
            <person name="Herrero J."/>
            <person name="Beal K."/>
            <person name="Nozawa M."/>
            <person name="Li Q."/>
            <person name="Wang J."/>
            <person name="Zhang H."/>
            <person name="Yu L."/>
            <person name="Shigenobu S."/>
            <person name="Wang J."/>
            <person name="Liu J."/>
            <person name="Flicek P."/>
            <person name="Searle S."/>
            <person name="Wang J."/>
            <person name="Kuratani S."/>
            <person name="Yin Y."/>
            <person name="Aken B."/>
            <person name="Zhang G."/>
            <person name="Irie N."/>
        </authorList>
    </citation>
    <scope>NUCLEOTIDE SEQUENCE [LARGE SCALE GENOMIC DNA]</scope>
</reference>
<accession>M7BJS3</accession>
<gene>
    <name evidence="1" type="ORF">UY3_06828</name>
</gene>
<name>M7BJS3_CHEMY</name>
<evidence type="ECO:0000313" key="2">
    <source>
        <dbReference type="Proteomes" id="UP000031443"/>
    </source>
</evidence>
<proteinExistence type="predicted"/>
<dbReference type="AlphaFoldDB" id="M7BJS3"/>
<sequence>MNNNECFQASEFPHPPKINVHRCAWSLMINQEGRSLNEDAYRLKGNKTRSSVAHSSFRSLDTDRQTVPGNRGFVISDPTIDLPSPESSLQQQLILNVYDVKLSDKSGSRLTPTLLSVLDCPLDISTLAAT</sequence>
<dbReference type="EMBL" id="KB526912">
    <property type="protein sequence ID" value="EMP35960.1"/>
    <property type="molecule type" value="Genomic_DNA"/>
</dbReference>
<keyword evidence="2" id="KW-1185">Reference proteome</keyword>
<dbReference type="Proteomes" id="UP000031443">
    <property type="component" value="Unassembled WGS sequence"/>
</dbReference>